<keyword evidence="5 7" id="KW-1133">Transmembrane helix</keyword>
<accession>A0ABV7ERE4</accession>
<keyword evidence="3" id="KW-1003">Cell membrane</keyword>
<feature type="transmembrane region" description="Helical" evidence="7">
    <location>
        <begin position="20"/>
        <end position="42"/>
    </location>
</feature>
<dbReference type="PROSITE" id="PS50850">
    <property type="entry name" value="MFS"/>
    <property type="match status" value="1"/>
</dbReference>
<evidence type="ECO:0000256" key="2">
    <source>
        <dbReference type="ARBA" id="ARBA00022448"/>
    </source>
</evidence>
<keyword evidence="4 7" id="KW-0812">Transmembrane</keyword>
<feature type="transmembrane region" description="Helical" evidence="7">
    <location>
        <begin position="86"/>
        <end position="109"/>
    </location>
</feature>
<dbReference type="InterPro" id="IPR050171">
    <property type="entry name" value="MFS_Transporters"/>
</dbReference>
<feature type="transmembrane region" description="Helical" evidence="7">
    <location>
        <begin position="54"/>
        <end position="74"/>
    </location>
</feature>
<keyword evidence="2" id="KW-0813">Transport</keyword>
<evidence type="ECO:0000256" key="3">
    <source>
        <dbReference type="ARBA" id="ARBA00022475"/>
    </source>
</evidence>
<evidence type="ECO:0000256" key="1">
    <source>
        <dbReference type="ARBA" id="ARBA00004651"/>
    </source>
</evidence>
<evidence type="ECO:0000256" key="4">
    <source>
        <dbReference type="ARBA" id="ARBA00022692"/>
    </source>
</evidence>
<dbReference type="PANTHER" id="PTHR23517:SF13">
    <property type="entry name" value="MAJOR FACILITATOR SUPERFAMILY MFS_1"/>
    <property type="match status" value="1"/>
</dbReference>
<organism evidence="9 10">
    <name type="scientific">Salinisphaera aquimarina</name>
    <dbReference type="NCBI Taxonomy" id="2094031"/>
    <lineage>
        <taxon>Bacteria</taxon>
        <taxon>Pseudomonadati</taxon>
        <taxon>Pseudomonadota</taxon>
        <taxon>Gammaproteobacteria</taxon>
        <taxon>Salinisphaerales</taxon>
        <taxon>Salinisphaeraceae</taxon>
        <taxon>Salinisphaera</taxon>
    </lineage>
</organism>
<evidence type="ECO:0000313" key="9">
    <source>
        <dbReference type="EMBL" id="MFC3105338.1"/>
    </source>
</evidence>
<dbReference type="EMBL" id="JBHRSS010000008">
    <property type="protein sequence ID" value="MFC3105338.1"/>
    <property type="molecule type" value="Genomic_DNA"/>
</dbReference>
<feature type="transmembrane region" description="Helical" evidence="7">
    <location>
        <begin position="176"/>
        <end position="195"/>
    </location>
</feature>
<evidence type="ECO:0000313" key="10">
    <source>
        <dbReference type="Proteomes" id="UP001595462"/>
    </source>
</evidence>
<dbReference type="InterPro" id="IPR020846">
    <property type="entry name" value="MFS_dom"/>
</dbReference>
<evidence type="ECO:0000256" key="6">
    <source>
        <dbReference type="ARBA" id="ARBA00023136"/>
    </source>
</evidence>
<feature type="domain" description="Major facilitator superfamily (MFS) profile" evidence="8">
    <location>
        <begin position="19"/>
        <end position="199"/>
    </location>
</feature>
<dbReference type="PANTHER" id="PTHR23517">
    <property type="entry name" value="RESISTANCE PROTEIN MDTM, PUTATIVE-RELATED-RELATED"/>
    <property type="match status" value="1"/>
</dbReference>
<dbReference type="InterPro" id="IPR005829">
    <property type="entry name" value="Sugar_transporter_CS"/>
</dbReference>
<reference evidence="10" key="1">
    <citation type="journal article" date="2019" name="Int. J. Syst. Evol. Microbiol.">
        <title>The Global Catalogue of Microorganisms (GCM) 10K type strain sequencing project: providing services to taxonomists for standard genome sequencing and annotation.</title>
        <authorList>
            <consortium name="The Broad Institute Genomics Platform"/>
            <consortium name="The Broad Institute Genome Sequencing Center for Infectious Disease"/>
            <person name="Wu L."/>
            <person name="Ma J."/>
        </authorList>
    </citation>
    <scope>NUCLEOTIDE SEQUENCE [LARGE SCALE GENOMIC DNA]</scope>
    <source>
        <strain evidence="10">KCTC 52640</strain>
    </source>
</reference>
<evidence type="ECO:0000259" key="8">
    <source>
        <dbReference type="PROSITE" id="PS50850"/>
    </source>
</evidence>
<name>A0ABV7ERE4_9GAMM</name>
<dbReference type="Proteomes" id="UP001595462">
    <property type="component" value="Unassembled WGS sequence"/>
</dbReference>
<sequence>MSIEPSTKRPPPQFDHGPYWFMVIALIFAVGMAGTTLPTPIYPLYQQHLGLSNLMVAVIFATYAFGVLGALIFTGPWSDQVGRRPMLTAGLLCSVASSLLFLLGGALWVLLLGRALSGLSAGLFTATATIAVIELAPAGRKTGAAMVAAAANMGGLGLGPLLTGVISQYLPWPLHLVYLVHLMLLVVAGGVLLFCPETV</sequence>
<feature type="transmembrane region" description="Helical" evidence="7">
    <location>
        <begin position="115"/>
        <end position="133"/>
    </location>
</feature>
<gene>
    <name evidence="9" type="ORF">ACFOSU_15765</name>
</gene>
<protein>
    <submittedName>
        <fullName evidence="9">MFS transporter</fullName>
    </submittedName>
</protein>
<dbReference type="SUPFAM" id="SSF103473">
    <property type="entry name" value="MFS general substrate transporter"/>
    <property type="match status" value="1"/>
</dbReference>
<keyword evidence="10" id="KW-1185">Reference proteome</keyword>
<proteinExistence type="predicted"/>
<feature type="transmembrane region" description="Helical" evidence="7">
    <location>
        <begin position="145"/>
        <end position="170"/>
    </location>
</feature>
<evidence type="ECO:0000256" key="5">
    <source>
        <dbReference type="ARBA" id="ARBA00022989"/>
    </source>
</evidence>
<comment type="caution">
    <text evidence="9">The sequence shown here is derived from an EMBL/GenBank/DDBJ whole genome shotgun (WGS) entry which is preliminary data.</text>
</comment>
<dbReference type="InterPro" id="IPR011701">
    <property type="entry name" value="MFS"/>
</dbReference>
<keyword evidence="6 7" id="KW-0472">Membrane</keyword>
<comment type="subcellular location">
    <subcellularLocation>
        <location evidence="1">Cell membrane</location>
        <topology evidence="1">Multi-pass membrane protein</topology>
    </subcellularLocation>
</comment>
<evidence type="ECO:0000256" key="7">
    <source>
        <dbReference type="SAM" id="Phobius"/>
    </source>
</evidence>
<dbReference type="InterPro" id="IPR036259">
    <property type="entry name" value="MFS_trans_sf"/>
</dbReference>
<dbReference type="Pfam" id="PF07690">
    <property type="entry name" value="MFS_1"/>
    <property type="match status" value="1"/>
</dbReference>
<dbReference type="Gene3D" id="1.20.1250.20">
    <property type="entry name" value="MFS general substrate transporter like domains"/>
    <property type="match status" value="1"/>
</dbReference>
<dbReference type="PROSITE" id="PS00216">
    <property type="entry name" value="SUGAR_TRANSPORT_1"/>
    <property type="match status" value="1"/>
</dbReference>
<dbReference type="RefSeq" id="WP_380690895.1">
    <property type="nucleotide sequence ID" value="NZ_JBHRSS010000008.1"/>
</dbReference>